<dbReference type="Proteomes" id="UP001252186">
    <property type="component" value="Unassembled WGS sequence"/>
</dbReference>
<dbReference type="InterPro" id="IPR051225">
    <property type="entry name" value="NAD(P)_epim/dehydratase"/>
</dbReference>
<gene>
    <name evidence="3" type="ORF">RM519_05535</name>
</gene>
<keyword evidence="4" id="KW-1185">Reference proteome</keyword>
<dbReference type="InterPro" id="IPR001509">
    <property type="entry name" value="Epimerase_deHydtase"/>
</dbReference>
<dbReference type="Pfam" id="PF01370">
    <property type="entry name" value="Epimerase"/>
    <property type="match status" value="1"/>
</dbReference>
<organism evidence="3 4">
    <name type="scientific">Urechidicola vernalis</name>
    <dbReference type="NCBI Taxonomy" id="3075600"/>
    <lineage>
        <taxon>Bacteria</taxon>
        <taxon>Pseudomonadati</taxon>
        <taxon>Bacteroidota</taxon>
        <taxon>Flavobacteriia</taxon>
        <taxon>Flavobacteriales</taxon>
        <taxon>Flavobacteriaceae</taxon>
        <taxon>Urechidicola</taxon>
    </lineage>
</organism>
<dbReference type="PANTHER" id="PTHR42687">
    <property type="entry name" value="L-THREONINE 3-DEHYDROGENASE"/>
    <property type="match status" value="1"/>
</dbReference>
<evidence type="ECO:0000313" key="4">
    <source>
        <dbReference type="Proteomes" id="UP001252186"/>
    </source>
</evidence>
<dbReference type="RefSeq" id="WP_311592627.1">
    <property type="nucleotide sequence ID" value="NZ_JAVRHV010000002.1"/>
</dbReference>
<feature type="domain" description="NAD-dependent epimerase/dehydratase" evidence="2">
    <location>
        <begin position="6"/>
        <end position="240"/>
    </location>
</feature>
<dbReference type="EMBL" id="JAVRHV010000002">
    <property type="protein sequence ID" value="MDT0552702.1"/>
    <property type="molecule type" value="Genomic_DNA"/>
</dbReference>
<dbReference type="Gene3D" id="3.40.50.720">
    <property type="entry name" value="NAD(P)-binding Rossmann-like Domain"/>
    <property type="match status" value="1"/>
</dbReference>
<evidence type="ECO:0000259" key="2">
    <source>
        <dbReference type="Pfam" id="PF01370"/>
    </source>
</evidence>
<evidence type="ECO:0000256" key="1">
    <source>
        <dbReference type="ARBA" id="ARBA00007637"/>
    </source>
</evidence>
<comment type="caution">
    <text evidence="3">The sequence shown here is derived from an EMBL/GenBank/DDBJ whole genome shotgun (WGS) entry which is preliminary data.</text>
</comment>
<reference evidence="3 4" key="1">
    <citation type="submission" date="2023-09" db="EMBL/GenBank/DDBJ databases">
        <authorList>
            <person name="Rey-Velasco X."/>
        </authorList>
    </citation>
    <scope>NUCLEOTIDE SEQUENCE [LARGE SCALE GENOMIC DNA]</scope>
    <source>
        <strain evidence="3 4">P050</strain>
    </source>
</reference>
<dbReference type="SUPFAM" id="SSF51735">
    <property type="entry name" value="NAD(P)-binding Rossmann-fold domains"/>
    <property type="match status" value="1"/>
</dbReference>
<evidence type="ECO:0000313" key="3">
    <source>
        <dbReference type="EMBL" id="MDT0552702.1"/>
    </source>
</evidence>
<protein>
    <submittedName>
        <fullName evidence="3">NAD-dependent epimerase/dehydratase family protein</fullName>
    </submittedName>
</protein>
<dbReference type="PANTHER" id="PTHR42687:SF1">
    <property type="entry name" value="L-THREONINE 3-DEHYDROGENASE, MITOCHONDRIAL"/>
    <property type="match status" value="1"/>
</dbReference>
<comment type="similarity">
    <text evidence="1">Belongs to the NAD(P)-dependent epimerase/dehydratase family.</text>
</comment>
<accession>A0ABU2Y3T7</accession>
<dbReference type="InterPro" id="IPR036291">
    <property type="entry name" value="NAD(P)-bd_dom_sf"/>
</dbReference>
<sequence length="318" mass="35832">MSSETVLIIGAKGQIGSVLTKELQLKFGIENVVASDLREDTEFIGHFEVIDATDFDRIEAVVKQYGITQIYHLAAILSAKGEENPLLTWEINMKTMFNVFEVARKNSVQKVFYPSSIAVFGDAAPPDATPQSTYLNPSTVYGISKSAGENWSEYYFNRYGLDIRSIRYPGIIGYQSLPGGGTTDYAVDIYHKAVNEEDFSCFLDKDSMLPMIFMNDAIRATIELMDAPKESIKTRSSYNLAGMSFAPEEIANAIQKILPNFKISYAPDFRQEIAANWPRSIDDSDARIDWGWKPQYDLDGMTKVMLEKLKEQYSTLNY</sequence>
<proteinExistence type="inferred from homology"/>
<name>A0ABU2Y3T7_9FLAO</name>